<evidence type="ECO:0000256" key="6">
    <source>
        <dbReference type="ARBA" id="ARBA00023049"/>
    </source>
</evidence>
<keyword evidence="7" id="KW-0732">Signal</keyword>
<dbReference type="PROSITE" id="PS51257">
    <property type="entry name" value="PROKAR_LIPOPROTEIN"/>
    <property type="match status" value="1"/>
</dbReference>
<dbReference type="InterPro" id="IPR008753">
    <property type="entry name" value="Peptidase_M13_N"/>
</dbReference>
<dbReference type="Gene3D" id="3.40.390.10">
    <property type="entry name" value="Collagenase (Catalytic Domain)"/>
    <property type="match status" value="1"/>
</dbReference>
<evidence type="ECO:0000313" key="11">
    <source>
        <dbReference type="Proteomes" id="UP001156703"/>
    </source>
</evidence>
<dbReference type="Proteomes" id="UP001156703">
    <property type="component" value="Unassembled WGS sequence"/>
</dbReference>
<gene>
    <name evidence="10" type="ORF">GCM10007925_11360</name>
</gene>
<keyword evidence="5" id="KW-0862">Zinc</keyword>
<name>A0ABQ5Z3Q6_9SPHN</name>
<feature type="domain" description="Peptidase M13 N-terminal" evidence="9">
    <location>
        <begin position="52"/>
        <end position="439"/>
    </location>
</feature>
<sequence length="694" mass="75011">MNLKPLLLAASALTLPLGLAACGKAPETAAVQPAAGTEIGIVPASMDKSVAPGDDFYGFTNGGWMKSTEIPADRSSVGAFYVADQVREKNSRELFDSILKSNPDAGTNEGRIANYYNAYLNTAAIDKAGMAPAKADLDAIAAIADKKALSAAIGGTLRADVDPLNATNFQTDNLFGIFVTQGLNTPGETLPYILQGGIGMPEREYYLSADPKMTALRDKYKAYVQTVMQAAGNPDPAGAATRILALETKIAQAHVSREESEDFSKAAKVWTRAELEKNSPGIDWTALLDAAQLGSAPKFQAYHSAAIPRLAALVGSEPLDAWKDWLAFHTLNQQANVLPAAIRDASFAFNGTALQGTPQQRPRDVQALNATSNALQDAVGKAYVDKYFPASAKAEVQQMVDRIKEAFAKRVQALDWMAPSTKEEALKKVKSIVVGVGYPDTWRDYGALTITADNAYANQKAASLAEYRHQIAKIGKPMDRSEWWMPPQLVNAVNLPVQNALNFPAAILVRPFFDPKADAAYNYGAIGSVIGHEISHSFDNNGALFDSTGALRNWWTPQDFSRFQQAGAALAKQYDAYEPLPGLHVNGKLTLGENIADVAGLAAAYQAYHDSLGGKPAPTIDGFTADQRFFIAYGQAWATKMREETLRGRIATDGHAPGQYRALTVRNLDPWYGAFDVKPGQKLYLKPEERVKVW</sequence>
<organism evidence="10 11">
    <name type="scientific">Sphingomonas astaxanthinifaciens DSM 22298</name>
    <dbReference type="NCBI Taxonomy" id="1123267"/>
    <lineage>
        <taxon>Bacteria</taxon>
        <taxon>Pseudomonadati</taxon>
        <taxon>Pseudomonadota</taxon>
        <taxon>Alphaproteobacteria</taxon>
        <taxon>Sphingomonadales</taxon>
        <taxon>Sphingomonadaceae</taxon>
        <taxon>Sphingomonas</taxon>
    </lineage>
</organism>
<accession>A0ABQ5Z3Q6</accession>
<dbReference type="Gene3D" id="1.10.1380.10">
    <property type="entry name" value="Neutral endopeptidase , domain2"/>
    <property type="match status" value="1"/>
</dbReference>
<evidence type="ECO:0000256" key="3">
    <source>
        <dbReference type="ARBA" id="ARBA00022723"/>
    </source>
</evidence>
<proteinExistence type="predicted"/>
<keyword evidence="11" id="KW-1185">Reference proteome</keyword>
<dbReference type="PANTHER" id="PTHR11733:SF211">
    <property type="entry name" value="OLIGOPEPTIDASE LIPOPROTEIN M13 FAMILY"/>
    <property type="match status" value="1"/>
</dbReference>
<dbReference type="PRINTS" id="PR00786">
    <property type="entry name" value="NEPRILYSIN"/>
</dbReference>
<feature type="domain" description="Peptidase M13 C-terminal" evidence="8">
    <location>
        <begin position="491"/>
        <end position="691"/>
    </location>
</feature>
<dbReference type="InterPro" id="IPR000718">
    <property type="entry name" value="Peptidase_M13"/>
</dbReference>
<protein>
    <submittedName>
        <fullName evidence="10">Peptidase M13</fullName>
    </submittedName>
</protein>
<dbReference type="Pfam" id="PF01431">
    <property type="entry name" value="Peptidase_M13"/>
    <property type="match status" value="1"/>
</dbReference>
<feature type="chain" id="PRO_5045119703" evidence="7">
    <location>
        <begin position="21"/>
        <end position="694"/>
    </location>
</feature>
<dbReference type="InterPro" id="IPR042089">
    <property type="entry name" value="Peptidase_M13_dom_2"/>
</dbReference>
<dbReference type="InterPro" id="IPR018497">
    <property type="entry name" value="Peptidase_M13_C"/>
</dbReference>
<keyword evidence="6" id="KW-0482">Metalloprotease</keyword>
<evidence type="ECO:0000256" key="5">
    <source>
        <dbReference type="ARBA" id="ARBA00022833"/>
    </source>
</evidence>
<evidence type="ECO:0000259" key="9">
    <source>
        <dbReference type="Pfam" id="PF05649"/>
    </source>
</evidence>
<dbReference type="InterPro" id="IPR024079">
    <property type="entry name" value="MetalloPept_cat_dom_sf"/>
</dbReference>
<comment type="cofactor">
    <cofactor evidence="1">
        <name>Zn(2+)</name>
        <dbReference type="ChEBI" id="CHEBI:29105"/>
    </cofactor>
</comment>
<reference evidence="11" key="1">
    <citation type="journal article" date="2019" name="Int. J. Syst. Evol. Microbiol.">
        <title>The Global Catalogue of Microorganisms (GCM) 10K type strain sequencing project: providing services to taxonomists for standard genome sequencing and annotation.</title>
        <authorList>
            <consortium name="The Broad Institute Genomics Platform"/>
            <consortium name="The Broad Institute Genome Sequencing Center for Infectious Disease"/>
            <person name="Wu L."/>
            <person name="Ma J."/>
        </authorList>
    </citation>
    <scope>NUCLEOTIDE SEQUENCE [LARGE SCALE GENOMIC DNA]</scope>
    <source>
        <strain evidence="11">NBRC 102146</strain>
    </source>
</reference>
<evidence type="ECO:0000259" key="8">
    <source>
        <dbReference type="Pfam" id="PF01431"/>
    </source>
</evidence>
<keyword evidence="2" id="KW-0645">Protease</keyword>
<dbReference type="PANTHER" id="PTHR11733">
    <property type="entry name" value="ZINC METALLOPROTEASE FAMILY M13 NEPRILYSIN-RELATED"/>
    <property type="match status" value="1"/>
</dbReference>
<dbReference type="RefSeq" id="WP_211248094.1">
    <property type="nucleotide sequence ID" value="NZ_BSOO01000008.1"/>
</dbReference>
<keyword evidence="3" id="KW-0479">Metal-binding</keyword>
<keyword evidence="4" id="KW-0378">Hydrolase</keyword>
<dbReference type="SUPFAM" id="SSF55486">
    <property type="entry name" value="Metalloproteases ('zincins'), catalytic domain"/>
    <property type="match status" value="1"/>
</dbReference>
<dbReference type="Pfam" id="PF05649">
    <property type="entry name" value="Peptidase_M13_N"/>
    <property type="match status" value="1"/>
</dbReference>
<comment type="caution">
    <text evidence="10">The sequence shown here is derived from an EMBL/GenBank/DDBJ whole genome shotgun (WGS) entry which is preliminary data.</text>
</comment>
<evidence type="ECO:0000313" key="10">
    <source>
        <dbReference type="EMBL" id="GLR47425.1"/>
    </source>
</evidence>
<dbReference type="CDD" id="cd08662">
    <property type="entry name" value="M13"/>
    <property type="match status" value="1"/>
</dbReference>
<dbReference type="PROSITE" id="PS51885">
    <property type="entry name" value="NEPRILYSIN"/>
    <property type="match status" value="1"/>
</dbReference>
<dbReference type="EMBL" id="BSOO01000008">
    <property type="protein sequence ID" value="GLR47425.1"/>
    <property type="molecule type" value="Genomic_DNA"/>
</dbReference>
<evidence type="ECO:0000256" key="7">
    <source>
        <dbReference type="SAM" id="SignalP"/>
    </source>
</evidence>
<evidence type="ECO:0000256" key="1">
    <source>
        <dbReference type="ARBA" id="ARBA00001947"/>
    </source>
</evidence>
<evidence type="ECO:0000256" key="2">
    <source>
        <dbReference type="ARBA" id="ARBA00022670"/>
    </source>
</evidence>
<evidence type="ECO:0000256" key="4">
    <source>
        <dbReference type="ARBA" id="ARBA00022801"/>
    </source>
</evidence>
<feature type="signal peptide" evidence="7">
    <location>
        <begin position="1"/>
        <end position="20"/>
    </location>
</feature>